<reference evidence="1 2" key="1">
    <citation type="submission" date="2019-02" db="EMBL/GenBank/DDBJ databases">
        <title>Deep-cultivation of Planctomycetes and their phenomic and genomic characterization uncovers novel biology.</title>
        <authorList>
            <person name="Wiegand S."/>
            <person name="Jogler M."/>
            <person name="Boedeker C."/>
            <person name="Pinto D."/>
            <person name="Vollmers J."/>
            <person name="Rivas-Marin E."/>
            <person name="Kohn T."/>
            <person name="Peeters S.H."/>
            <person name="Heuer A."/>
            <person name="Rast P."/>
            <person name="Oberbeckmann S."/>
            <person name="Bunk B."/>
            <person name="Jeske O."/>
            <person name="Meyerdierks A."/>
            <person name="Storesund J.E."/>
            <person name="Kallscheuer N."/>
            <person name="Luecker S."/>
            <person name="Lage O.M."/>
            <person name="Pohl T."/>
            <person name="Merkel B.J."/>
            <person name="Hornburger P."/>
            <person name="Mueller R.-W."/>
            <person name="Bruemmer F."/>
            <person name="Labrenz M."/>
            <person name="Spormann A.M."/>
            <person name="Op den Camp H."/>
            <person name="Overmann J."/>
            <person name="Amann R."/>
            <person name="Jetten M.S.M."/>
            <person name="Mascher T."/>
            <person name="Medema M.H."/>
            <person name="Devos D.P."/>
            <person name="Kaster A.-K."/>
            <person name="Ovreas L."/>
            <person name="Rohde M."/>
            <person name="Galperin M.Y."/>
            <person name="Jogler C."/>
        </authorList>
    </citation>
    <scope>NUCLEOTIDE SEQUENCE [LARGE SCALE GENOMIC DNA]</scope>
    <source>
        <strain evidence="1 2">Pla163</strain>
    </source>
</reference>
<dbReference type="OrthoDB" id="9156098at2"/>
<dbReference type="Pfam" id="PF02597">
    <property type="entry name" value="ThiS"/>
    <property type="match status" value="1"/>
</dbReference>
<dbReference type="NCBIfam" id="NF041918">
    <property type="entry name" value="SAMP1"/>
    <property type="match status" value="1"/>
</dbReference>
<dbReference type="RefSeq" id="WP_145183651.1">
    <property type="nucleotide sequence ID" value="NZ_CP036290.1"/>
</dbReference>
<accession>A0A518CWK7</accession>
<evidence type="ECO:0000313" key="1">
    <source>
        <dbReference type="EMBL" id="QDU83621.1"/>
    </source>
</evidence>
<dbReference type="Gene3D" id="3.10.20.30">
    <property type="match status" value="1"/>
</dbReference>
<dbReference type="EMBL" id="CP036290">
    <property type="protein sequence ID" value="QDU83621.1"/>
    <property type="molecule type" value="Genomic_DNA"/>
</dbReference>
<dbReference type="PANTHER" id="PTHR38031">
    <property type="entry name" value="SULFUR CARRIER PROTEIN SLR0821-RELATED"/>
    <property type="match status" value="1"/>
</dbReference>
<keyword evidence="2" id="KW-1185">Reference proteome</keyword>
<dbReference type="InterPro" id="IPR052045">
    <property type="entry name" value="Sulfur_Carrier/Prot_Modifier"/>
</dbReference>
<evidence type="ECO:0000313" key="2">
    <source>
        <dbReference type="Proteomes" id="UP000319342"/>
    </source>
</evidence>
<sequence>MTSATLRLPTPLRAFCGGQDEVTLEGATVGELLRALEREHPDLRGRILDENGEVRRFVNVFVDGANARGNGGLDADVRDGSQLTIVPAVAGGSGRSR</sequence>
<name>A0A518CWK7_9BACT</name>
<gene>
    <name evidence="1" type="primary">cysO</name>
    <name evidence="1" type="ORF">Pla163_07200</name>
</gene>
<dbReference type="AlphaFoldDB" id="A0A518CWK7"/>
<dbReference type="InterPro" id="IPR016155">
    <property type="entry name" value="Mopterin_synth/thiamin_S_b"/>
</dbReference>
<protein>
    <submittedName>
        <fullName evidence="1">Sulfur carrier protein CysO</fullName>
    </submittedName>
</protein>
<dbReference type="SUPFAM" id="SSF54285">
    <property type="entry name" value="MoaD/ThiS"/>
    <property type="match status" value="1"/>
</dbReference>
<dbReference type="InterPro" id="IPR054834">
    <property type="entry name" value="SAMP1_3"/>
</dbReference>
<proteinExistence type="predicted"/>
<dbReference type="Proteomes" id="UP000319342">
    <property type="component" value="Chromosome"/>
</dbReference>
<dbReference type="PANTHER" id="PTHR38031:SF1">
    <property type="entry name" value="SULFUR CARRIER PROTEIN CYSO"/>
    <property type="match status" value="1"/>
</dbReference>
<organism evidence="1 2">
    <name type="scientific">Rohdeia mirabilis</name>
    <dbReference type="NCBI Taxonomy" id="2528008"/>
    <lineage>
        <taxon>Bacteria</taxon>
        <taxon>Pseudomonadati</taxon>
        <taxon>Planctomycetota</taxon>
        <taxon>Planctomycetia</taxon>
        <taxon>Planctomycetia incertae sedis</taxon>
        <taxon>Rohdeia</taxon>
    </lineage>
</organism>
<dbReference type="InterPro" id="IPR012675">
    <property type="entry name" value="Beta-grasp_dom_sf"/>
</dbReference>
<dbReference type="InterPro" id="IPR003749">
    <property type="entry name" value="ThiS/MoaD-like"/>
</dbReference>